<dbReference type="GO" id="GO:0003677">
    <property type="term" value="F:DNA binding"/>
    <property type="evidence" value="ECO:0007669"/>
    <property type="project" value="InterPro"/>
</dbReference>
<evidence type="ECO:0000313" key="3">
    <source>
        <dbReference type="EMBL" id="PRL93227.1"/>
    </source>
</evidence>
<feature type="domain" description="Restriction endonuclease type IV Mrr" evidence="1">
    <location>
        <begin position="201"/>
        <end position="309"/>
    </location>
</feature>
<dbReference type="GO" id="GO:0004519">
    <property type="term" value="F:endonuclease activity"/>
    <property type="evidence" value="ECO:0007669"/>
    <property type="project" value="UniProtKB-KW"/>
</dbReference>
<dbReference type="EMBL" id="MZKM01000001">
    <property type="protein sequence ID" value="PRL93227.1"/>
    <property type="molecule type" value="Genomic_DNA"/>
</dbReference>
<dbReference type="Pfam" id="PF04471">
    <property type="entry name" value="Mrr_cat"/>
    <property type="match status" value="1"/>
</dbReference>
<dbReference type="GO" id="GO:0009307">
    <property type="term" value="P:DNA restriction-modification system"/>
    <property type="evidence" value="ECO:0007669"/>
    <property type="project" value="InterPro"/>
</dbReference>
<dbReference type="EMBL" id="OV040584">
    <property type="protein sequence ID" value="CAH0449588.1"/>
    <property type="molecule type" value="Genomic_DNA"/>
</dbReference>
<dbReference type="InterPro" id="IPR007560">
    <property type="entry name" value="Restrct_endonuc_IV_Mrr"/>
</dbReference>
<reference evidence="3 4" key="1">
    <citation type="submission" date="2017-02" db="EMBL/GenBank/DDBJ databases">
        <title>Haemophilus influenzae in COPD genome sequencing project.</title>
        <authorList>
            <person name="Murphy T.F."/>
            <person name="Kong Y."/>
            <person name="Nadendla S."/>
            <person name="Tettelin H."/>
            <person name="Pettigrew M."/>
        </authorList>
    </citation>
    <scope>NUCLEOTIDE SEQUENCE [LARGE SCALE GENOMIC DNA]</scope>
    <source>
        <strain evidence="3 4">19P94H1</strain>
    </source>
</reference>
<dbReference type="RefSeq" id="WP_011272575.1">
    <property type="nucleotide sequence ID" value="NZ_AP018768.1"/>
</dbReference>
<gene>
    <name evidence="3" type="ORF">BV022_00023</name>
    <name evidence="2" type="ORF">KRLU271_LOCUS1344</name>
</gene>
<keyword evidence="2" id="KW-0540">Nuclease</keyword>
<evidence type="ECO:0000313" key="4">
    <source>
        <dbReference type="Proteomes" id="UP000238666"/>
    </source>
</evidence>
<evidence type="ECO:0000313" key="2">
    <source>
        <dbReference type="EMBL" id="CAH0449588.1"/>
    </source>
</evidence>
<organism evidence="2 5">
    <name type="scientific">Haemophilus influenzae</name>
    <dbReference type="NCBI Taxonomy" id="727"/>
    <lineage>
        <taxon>Bacteria</taxon>
        <taxon>Pseudomonadati</taxon>
        <taxon>Pseudomonadota</taxon>
        <taxon>Gammaproteobacteria</taxon>
        <taxon>Pasteurellales</taxon>
        <taxon>Pasteurellaceae</taxon>
        <taxon>Haemophilus</taxon>
    </lineage>
</organism>
<evidence type="ECO:0000259" key="1">
    <source>
        <dbReference type="Pfam" id="PF04471"/>
    </source>
</evidence>
<evidence type="ECO:0000313" key="5">
    <source>
        <dbReference type="Proteomes" id="UP000837924"/>
    </source>
</evidence>
<reference evidence="2" key="3">
    <citation type="submission" date="2024-01" db="EMBL/GenBank/DDBJ databases">
        <authorList>
            <person name="Riesbeck K."/>
        </authorList>
    </citation>
    <scope>NUCLEOTIDE SEQUENCE</scope>
    <source>
        <strain evidence="2">KR271</strain>
    </source>
</reference>
<proteinExistence type="predicted"/>
<keyword evidence="2" id="KW-0378">Hydrolase</keyword>
<dbReference type="KEGG" id="hih:NF38_07315"/>
<name>A0A2R3FYV9_HAEIF</name>
<dbReference type="KEGG" id="hiw:NTHI477_00154"/>
<protein>
    <submittedName>
        <fullName evidence="2">Restriction endonuclease</fullName>
    </submittedName>
</protein>
<reference evidence="5" key="2">
    <citation type="submission" date="2021-11" db="EMBL/GenBank/DDBJ databases">
        <authorList>
            <person name="Riesbeck K."/>
        </authorList>
    </citation>
    <scope>NUCLEOTIDE SEQUENCE [LARGE SCALE GENOMIC DNA]</scope>
</reference>
<dbReference type="KEGG" id="hix:NTHI723_00073"/>
<dbReference type="GeneID" id="93220369"/>
<dbReference type="Proteomes" id="UP000837924">
    <property type="component" value="Chromosome"/>
</dbReference>
<keyword evidence="2" id="KW-0255">Endonuclease</keyword>
<dbReference type="AlphaFoldDB" id="A0A2R3FYV9"/>
<sequence length="324" mass="37674">MFEKIEPTNIRFIKLGIKGCWEKDCIDKNSTASTKNTIRLGYESTSEIHKECLNNQWDSCIEYCKTYWSDHTGTVSNHLRQIQDFYQLGEDTLWITFFGRKLYWAFCSKEVVEESDGSRTRKVISNNGNWSCVDANGKELLVDNLDGRVTKVQAYRGTICGVEMEDYLIRRINGEVIEEITEAKEAYETLIKSVEKLIKGLWWSDFELLTDLVFSKLGWQRYSVLGKTEKGIDLDLYSSSTQKRVFVQIKSDTDIKQLDEYVSNFESEYKNYGYSEMYYVYHSGLENIDEKQYQAKGIKLVNGRKMAELVISAGLVEWLINKRS</sequence>
<accession>A0A2R3FYV9</accession>